<dbReference type="EMBL" id="UINC01142944">
    <property type="protein sequence ID" value="SVD31582.1"/>
    <property type="molecule type" value="Genomic_DNA"/>
</dbReference>
<evidence type="ECO:0000313" key="1">
    <source>
        <dbReference type="EMBL" id="SVD31582.1"/>
    </source>
</evidence>
<name>A0A382UBY2_9ZZZZ</name>
<reference evidence="1" key="1">
    <citation type="submission" date="2018-05" db="EMBL/GenBank/DDBJ databases">
        <authorList>
            <person name="Lanie J.A."/>
            <person name="Ng W.-L."/>
            <person name="Kazmierczak K.M."/>
            <person name="Andrzejewski T.M."/>
            <person name="Davidsen T.M."/>
            <person name="Wayne K.J."/>
            <person name="Tettelin H."/>
            <person name="Glass J.I."/>
            <person name="Rusch D."/>
            <person name="Podicherti R."/>
            <person name="Tsui H.-C.T."/>
            <person name="Winkler M.E."/>
        </authorList>
    </citation>
    <scope>NUCLEOTIDE SEQUENCE</scope>
</reference>
<accession>A0A382UBY2</accession>
<sequence>MLNKDIKYHGYVCVPYNHDKATLDLKDMWNLSRNIKSIYFGTVTFSNEIKPYFPTLTNHYMMAKFEDSQKIVKDAGKFTNTSPSFVFSVDEKLFERNMDEEQKFISIYYLEYDDLDIVTDIADTIGKKEKIQQSGLAHMDLFCHDIPKFTFPYKDKIVILEVADNRSHQSICKYCDKISYDMSRKGIIMHNFASLSLLEKLK</sequence>
<organism evidence="1">
    <name type="scientific">marine metagenome</name>
    <dbReference type="NCBI Taxonomy" id="408172"/>
    <lineage>
        <taxon>unclassified sequences</taxon>
        <taxon>metagenomes</taxon>
        <taxon>ecological metagenomes</taxon>
    </lineage>
</organism>
<protein>
    <submittedName>
        <fullName evidence="1">Uncharacterized protein</fullName>
    </submittedName>
</protein>
<gene>
    <name evidence="1" type="ORF">METZ01_LOCUS384436</name>
</gene>
<proteinExistence type="predicted"/>
<dbReference type="AlphaFoldDB" id="A0A382UBY2"/>